<dbReference type="InterPro" id="IPR036396">
    <property type="entry name" value="Cyt_P450_sf"/>
</dbReference>
<keyword evidence="9" id="KW-0472">Membrane</keyword>
<reference evidence="10 11" key="1">
    <citation type="journal article" date="2020" name="Nat. Food">
        <title>A phased Vanilla planifolia genome enables genetic improvement of flavour and production.</title>
        <authorList>
            <person name="Hasing T."/>
            <person name="Tang H."/>
            <person name="Brym M."/>
            <person name="Khazi F."/>
            <person name="Huang T."/>
            <person name="Chambers A.H."/>
        </authorList>
    </citation>
    <scope>NUCLEOTIDE SEQUENCE [LARGE SCALE GENOMIC DNA]</scope>
    <source>
        <tissue evidence="10">Leaf</tissue>
    </source>
</reference>
<keyword evidence="4 7" id="KW-0560">Oxidoreductase</keyword>
<evidence type="ECO:0000256" key="2">
    <source>
        <dbReference type="ARBA" id="ARBA00022617"/>
    </source>
</evidence>
<dbReference type="CDD" id="cd11072">
    <property type="entry name" value="CYP71-like"/>
    <property type="match status" value="1"/>
</dbReference>
<evidence type="ECO:0000256" key="6">
    <source>
        <dbReference type="PIRSR" id="PIRSR602401-1"/>
    </source>
</evidence>
<dbReference type="SUPFAM" id="SSF48264">
    <property type="entry name" value="Cytochrome P450"/>
    <property type="match status" value="1"/>
</dbReference>
<evidence type="ECO:0000256" key="9">
    <source>
        <dbReference type="SAM" id="Phobius"/>
    </source>
</evidence>
<dbReference type="PROSITE" id="PS00086">
    <property type="entry name" value="CYTOCHROME_P450"/>
    <property type="match status" value="1"/>
</dbReference>
<organism evidence="10 11">
    <name type="scientific">Vanilla planifolia</name>
    <name type="common">Vanilla</name>
    <dbReference type="NCBI Taxonomy" id="51239"/>
    <lineage>
        <taxon>Eukaryota</taxon>
        <taxon>Viridiplantae</taxon>
        <taxon>Streptophyta</taxon>
        <taxon>Embryophyta</taxon>
        <taxon>Tracheophyta</taxon>
        <taxon>Spermatophyta</taxon>
        <taxon>Magnoliopsida</taxon>
        <taxon>Liliopsida</taxon>
        <taxon>Asparagales</taxon>
        <taxon>Orchidaceae</taxon>
        <taxon>Vanilloideae</taxon>
        <taxon>Vanilleae</taxon>
        <taxon>Vanilla</taxon>
    </lineage>
</organism>
<keyword evidence="3 6" id="KW-0479">Metal-binding</keyword>
<evidence type="ECO:0000256" key="4">
    <source>
        <dbReference type="ARBA" id="ARBA00023002"/>
    </source>
</evidence>
<evidence type="ECO:0000256" key="8">
    <source>
        <dbReference type="SAM" id="Coils"/>
    </source>
</evidence>
<evidence type="ECO:0000256" key="3">
    <source>
        <dbReference type="ARBA" id="ARBA00022723"/>
    </source>
</evidence>
<accession>A0A835UXS0</accession>
<comment type="cofactor">
    <cofactor evidence="6">
        <name>heme</name>
        <dbReference type="ChEBI" id="CHEBI:30413"/>
    </cofactor>
</comment>
<protein>
    <recommendedName>
        <fullName evidence="12">Cytochrome P450</fullName>
    </recommendedName>
</protein>
<evidence type="ECO:0008006" key="12">
    <source>
        <dbReference type="Google" id="ProtNLM"/>
    </source>
</evidence>
<feature type="coiled-coil region" evidence="8">
    <location>
        <begin position="247"/>
        <end position="274"/>
    </location>
</feature>
<dbReference type="GO" id="GO:0005506">
    <property type="term" value="F:iron ion binding"/>
    <property type="evidence" value="ECO:0007669"/>
    <property type="project" value="InterPro"/>
</dbReference>
<dbReference type="InterPro" id="IPR017972">
    <property type="entry name" value="Cyt_P450_CS"/>
</dbReference>
<sequence length="506" mass="57202">MELPLAPLFPLFFSIFFLFFLLRRKAQGGKNLPPSPWRLPIIGNLHQLSSNPQHTLIRLSQKYGGLMFLQLGSVPTLVVSSSEALKSIFKTHDVAFSNRAVFQAIKKVAFGSLTVSFAPYGETWRQGRKLCVLHLLCSKRVRALRGVREQEVSNLVAAVRKLSPLVDLSSMVFALSSNVACRAVFGEKHSGGEGVYEGSRSWLHGIVKEAQDLAVAFCFEDFFKGMGWVDFLSGQRKRVEKTAEKLNAFFQRVIEEHQERVKQEEDEEEVAEDFVEVLLRELKNAPNGGFLESMDNVKAIMGDLFFASSETTSATIIWAMTELIRNPTIMRKSQRELRDAFGYKNKIQETDLEQLEYLKFVIKETLRLHPPVPLLLPRETIEPCRIQDYDIPAKTRVLVNTLAIAKDPKVWDSPERFWPERFRGRSGMDLKGGPEFDFVPFGVGRRSCPGTEFAAVVVELVLANLLHCFEWELPDGVKPEEVDIEEAAGLAVHKKVPLRLVAKPKV</sequence>
<keyword evidence="11" id="KW-1185">Reference proteome</keyword>
<evidence type="ECO:0000256" key="1">
    <source>
        <dbReference type="ARBA" id="ARBA00010617"/>
    </source>
</evidence>
<dbReference type="InterPro" id="IPR002401">
    <property type="entry name" value="Cyt_P450_E_grp-I"/>
</dbReference>
<feature type="transmembrane region" description="Helical" evidence="9">
    <location>
        <begin position="6"/>
        <end position="22"/>
    </location>
</feature>
<name>A0A835UXS0_VANPL</name>
<dbReference type="PRINTS" id="PR00385">
    <property type="entry name" value="P450"/>
</dbReference>
<keyword evidence="8" id="KW-0175">Coiled coil</keyword>
<evidence type="ECO:0000256" key="7">
    <source>
        <dbReference type="RuleBase" id="RU000461"/>
    </source>
</evidence>
<comment type="similarity">
    <text evidence="1 7">Belongs to the cytochrome P450 family.</text>
</comment>
<dbReference type="GO" id="GO:0004497">
    <property type="term" value="F:monooxygenase activity"/>
    <property type="evidence" value="ECO:0007669"/>
    <property type="project" value="UniProtKB-KW"/>
</dbReference>
<keyword evidence="2 6" id="KW-0349">Heme</keyword>
<evidence type="ECO:0000313" key="10">
    <source>
        <dbReference type="EMBL" id="KAG0479799.1"/>
    </source>
</evidence>
<dbReference type="PRINTS" id="PR00463">
    <property type="entry name" value="EP450I"/>
</dbReference>
<gene>
    <name evidence="10" type="ORF">HPP92_010657</name>
</gene>
<dbReference type="Proteomes" id="UP000636800">
    <property type="component" value="Chromosome 5"/>
</dbReference>
<dbReference type="OrthoDB" id="29853at2759"/>
<evidence type="ECO:0000256" key="5">
    <source>
        <dbReference type="ARBA" id="ARBA00023004"/>
    </source>
</evidence>
<keyword evidence="9" id="KW-0812">Transmembrane</keyword>
<keyword evidence="5 6" id="KW-0408">Iron</keyword>
<feature type="binding site" description="axial binding residue" evidence="6">
    <location>
        <position position="448"/>
    </location>
    <ligand>
        <name>heme</name>
        <dbReference type="ChEBI" id="CHEBI:30413"/>
    </ligand>
    <ligandPart>
        <name>Fe</name>
        <dbReference type="ChEBI" id="CHEBI:18248"/>
    </ligandPart>
</feature>
<comment type="caution">
    <text evidence="10">The sequence shown here is derived from an EMBL/GenBank/DDBJ whole genome shotgun (WGS) entry which is preliminary data.</text>
</comment>
<dbReference type="Pfam" id="PF00067">
    <property type="entry name" value="p450"/>
    <property type="match status" value="1"/>
</dbReference>
<dbReference type="PANTHER" id="PTHR47955:SF8">
    <property type="entry name" value="CYTOCHROME P450 71D11-LIKE"/>
    <property type="match status" value="1"/>
</dbReference>
<keyword evidence="7" id="KW-0503">Monooxygenase</keyword>
<dbReference type="Gene3D" id="1.10.630.10">
    <property type="entry name" value="Cytochrome P450"/>
    <property type="match status" value="1"/>
</dbReference>
<dbReference type="GO" id="GO:0016705">
    <property type="term" value="F:oxidoreductase activity, acting on paired donors, with incorporation or reduction of molecular oxygen"/>
    <property type="evidence" value="ECO:0007669"/>
    <property type="project" value="InterPro"/>
</dbReference>
<evidence type="ECO:0000313" key="11">
    <source>
        <dbReference type="Proteomes" id="UP000636800"/>
    </source>
</evidence>
<dbReference type="GO" id="GO:0020037">
    <property type="term" value="F:heme binding"/>
    <property type="evidence" value="ECO:0007669"/>
    <property type="project" value="InterPro"/>
</dbReference>
<keyword evidence="9" id="KW-1133">Transmembrane helix</keyword>
<dbReference type="PANTHER" id="PTHR47955">
    <property type="entry name" value="CYTOCHROME P450 FAMILY 71 PROTEIN"/>
    <property type="match status" value="1"/>
</dbReference>
<dbReference type="InterPro" id="IPR001128">
    <property type="entry name" value="Cyt_P450"/>
</dbReference>
<proteinExistence type="inferred from homology"/>
<dbReference type="AlphaFoldDB" id="A0A835UXS0"/>
<dbReference type="EMBL" id="JADCNL010000005">
    <property type="protein sequence ID" value="KAG0479799.1"/>
    <property type="molecule type" value="Genomic_DNA"/>
</dbReference>
<dbReference type="FunFam" id="1.10.630.10:FF:000011">
    <property type="entry name" value="Cytochrome P450 83B1"/>
    <property type="match status" value="1"/>
</dbReference>